<name>A0ABR9ZFZ9_VIBAN</name>
<evidence type="ECO:0000313" key="1">
    <source>
        <dbReference type="EMBL" id="MBF4377383.1"/>
    </source>
</evidence>
<sequence>KVALYHAIRLLTQEDSEADYLNVEHLDDFVIHDRSGHVLSLHQVKAMKSDKRYSYNSALQQASKISERCNENTVRWFHVSVGLDDFSDRAANVANGEH</sequence>
<reference evidence="1 2" key="1">
    <citation type="journal article" date="2021" name="PeerJ">
        <title>Analysis of 44 Vibrio anguillarum genomes reveals high genetic diversity.</title>
        <authorList>
            <person name="Hansen M.J."/>
            <person name="Dalsgaard I."/>
        </authorList>
    </citation>
    <scope>NUCLEOTIDE SEQUENCE [LARGE SCALE GENOMIC DNA]</scope>
    <source>
        <strain evidence="1 2">040915-1/1B</strain>
    </source>
</reference>
<keyword evidence="2" id="KW-1185">Reference proteome</keyword>
<proteinExistence type="predicted"/>
<organism evidence="1 2">
    <name type="scientific">Vibrio anguillarum</name>
    <name type="common">Listonella anguillarum</name>
    <dbReference type="NCBI Taxonomy" id="55601"/>
    <lineage>
        <taxon>Bacteria</taxon>
        <taxon>Pseudomonadati</taxon>
        <taxon>Pseudomonadota</taxon>
        <taxon>Gammaproteobacteria</taxon>
        <taxon>Vibrionales</taxon>
        <taxon>Vibrionaceae</taxon>
        <taxon>Vibrio</taxon>
    </lineage>
</organism>
<dbReference type="Proteomes" id="UP000726136">
    <property type="component" value="Unassembled WGS sequence"/>
</dbReference>
<accession>A0ABR9ZFZ9</accession>
<gene>
    <name evidence="1" type="ORF">EAY46_30900</name>
</gene>
<dbReference type="EMBL" id="RDPI01001697">
    <property type="protein sequence ID" value="MBF4377383.1"/>
    <property type="molecule type" value="Genomic_DNA"/>
</dbReference>
<evidence type="ECO:0000313" key="2">
    <source>
        <dbReference type="Proteomes" id="UP000726136"/>
    </source>
</evidence>
<comment type="caution">
    <text evidence="1">The sequence shown here is derived from an EMBL/GenBank/DDBJ whole genome shotgun (WGS) entry which is preliminary data.</text>
</comment>
<feature type="non-terminal residue" evidence="1">
    <location>
        <position position="1"/>
    </location>
</feature>
<protein>
    <submittedName>
        <fullName evidence="1">Uncharacterized protein</fullName>
    </submittedName>
</protein>
<feature type="non-terminal residue" evidence="1">
    <location>
        <position position="98"/>
    </location>
</feature>